<protein>
    <submittedName>
        <fullName evidence="2">Uncharacterized protein</fullName>
    </submittedName>
</protein>
<dbReference type="Proteomes" id="UP001310594">
    <property type="component" value="Unassembled WGS sequence"/>
</dbReference>
<sequence length="555" mass="61376">MARLSKTQSFTIHEDAGIPTPFIEQDDPFDDRALQRGKYHNGEEDGTAASVDERASLASLDEEQIDHEFARYGLDDDCRRISALTRTSVSSVPESTWQDEEQTYVPPLIRPSFMRPESVRRMQMTSPPPFRSSPRQSSVLRHGSSRSRMSTPRSAQARGSPRSRRQATERGEVGEAVVVLPWSQGAVQDLLPECVRADVQLLRSKVTETMLARGLLTPHPREEYELLEERLLEAMELKDERVTKCGHFRGASARDSVLSASSDEGEGSDSGLGSSVEGSVVDADVCSTCSCVIKTSKSGVSSGRRKWNIRVYAANGLMRASAWAAAWNEMESVDVEILPWVDEDTRKLLHERSERDAAHEALREHEDGALRREKLRALVEEQTYPEPAQLVASRQGKEPSKPSHENDSSDLANPIMADLPRVYHRSQVPLSVLLKNYIILLARDPRNVAMFFLGLLALWFIVSRSTPTTSVSPSSSDNAALDLPLIPTAGAQAITDIAGDMVGNASEWVLPMIGADTDNAHDRELESPIIVVNDTASEAAVSMLEEMQMNEESRD</sequence>
<feature type="compositionally biased region" description="Polar residues" evidence="1">
    <location>
        <begin position="1"/>
        <end position="11"/>
    </location>
</feature>
<reference evidence="2" key="1">
    <citation type="submission" date="2023-08" db="EMBL/GenBank/DDBJ databases">
        <title>Black Yeasts Isolated from many extreme environments.</title>
        <authorList>
            <person name="Coleine C."/>
            <person name="Stajich J.E."/>
            <person name="Selbmann L."/>
        </authorList>
    </citation>
    <scope>NUCLEOTIDE SEQUENCE</scope>
    <source>
        <strain evidence="2">CCFEE 5810</strain>
    </source>
</reference>
<evidence type="ECO:0000313" key="3">
    <source>
        <dbReference type="Proteomes" id="UP001310594"/>
    </source>
</evidence>
<feature type="region of interest" description="Disordered" evidence="1">
    <location>
        <begin position="1"/>
        <end position="30"/>
    </location>
</feature>
<feature type="region of interest" description="Disordered" evidence="1">
    <location>
        <begin position="122"/>
        <end position="171"/>
    </location>
</feature>
<proteinExistence type="predicted"/>
<dbReference type="AlphaFoldDB" id="A0AAN8A5R8"/>
<accession>A0AAN8A5R8</accession>
<evidence type="ECO:0000313" key="2">
    <source>
        <dbReference type="EMBL" id="KAK5707864.1"/>
    </source>
</evidence>
<gene>
    <name evidence="2" type="ORF">LTR97_000403</name>
</gene>
<name>A0AAN8A5R8_9PEZI</name>
<organism evidence="2 3">
    <name type="scientific">Elasticomyces elasticus</name>
    <dbReference type="NCBI Taxonomy" id="574655"/>
    <lineage>
        <taxon>Eukaryota</taxon>
        <taxon>Fungi</taxon>
        <taxon>Dikarya</taxon>
        <taxon>Ascomycota</taxon>
        <taxon>Pezizomycotina</taxon>
        <taxon>Dothideomycetes</taxon>
        <taxon>Dothideomycetidae</taxon>
        <taxon>Mycosphaerellales</taxon>
        <taxon>Teratosphaeriaceae</taxon>
        <taxon>Elasticomyces</taxon>
    </lineage>
</organism>
<dbReference type="EMBL" id="JAVRQU010000001">
    <property type="protein sequence ID" value="KAK5707864.1"/>
    <property type="molecule type" value="Genomic_DNA"/>
</dbReference>
<comment type="caution">
    <text evidence="2">The sequence shown here is derived from an EMBL/GenBank/DDBJ whole genome shotgun (WGS) entry which is preliminary data.</text>
</comment>
<feature type="compositionally biased region" description="Basic and acidic residues" evidence="1">
    <location>
        <begin position="395"/>
        <end position="407"/>
    </location>
</feature>
<evidence type="ECO:0000256" key="1">
    <source>
        <dbReference type="SAM" id="MobiDB-lite"/>
    </source>
</evidence>
<feature type="region of interest" description="Disordered" evidence="1">
    <location>
        <begin position="387"/>
        <end position="412"/>
    </location>
</feature>